<organism evidence="2">
    <name type="scientific">Ignisphaera aggregans</name>
    <dbReference type="NCBI Taxonomy" id="334771"/>
    <lineage>
        <taxon>Archaea</taxon>
        <taxon>Thermoproteota</taxon>
        <taxon>Thermoprotei</taxon>
        <taxon>Desulfurococcales</taxon>
        <taxon>Desulfurococcaceae</taxon>
        <taxon>Ignisphaera</taxon>
    </lineage>
</organism>
<dbReference type="AlphaFoldDB" id="A0A7C4JJA4"/>
<name>A0A7C4JJA4_9CREN</name>
<reference evidence="2" key="1">
    <citation type="journal article" date="2020" name="mSystems">
        <title>Genome- and Community-Level Interaction Insights into Carbon Utilization and Element Cycling Functions of Hydrothermarchaeota in Hydrothermal Sediment.</title>
        <authorList>
            <person name="Zhou Z."/>
            <person name="Liu Y."/>
            <person name="Xu W."/>
            <person name="Pan J."/>
            <person name="Luo Z.H."/>
            <person name="Li M."/>
        </authorList>
    </citation>
    <scope>NUCLEOTIDE SEQUENCE [LARGE SCALE GENOMIC DNA]</scope>
    <source>
        <strain evidence="2">SpSt-637</strain>
        <strain evidence="1">SpSt-667</strain>
    </source>
</reference>
<evidence type="ECO:0000313" key="2">
    <source>
        <dbReference type="EMBL" id="HGQ63955.1"/>
    </source>
</evidence>
<dbReference type="EMBL" id="DTCK01000016">
    <property type="protein sequence ID" value="HGQ35642.1"/>
    <property type="molecule type" value="Genomic_DNA"/>
</dbReference>
<evidence type="ECO:0000313" key="1">
    <source>
        <dbReference type="EMBL" id="HGQ35642.1"/>
    </source>
</evidence>
<gene>
    <name evidence="2" type="ORF">ENU08_01770</name>
    <name evidence="1" type="ORF">ENU41_03070</name>
</gene>
<comment type="caution">
    <text evidence="2">The sequence shown here is derived from an EMBL/GenBank/DDBJ whole genome shotgun (WGS) entry which is preliminary data.</text>
</comment>
<protein>
    <submittedName>
        <fullName evidence="2">Uncharacterized protein</fullName>
    </submittedName>
</protein>
<dbReference type="EMBL" id="DTBD01000012">
    <property type="protein sequence ID" value="HGQ63955.1"/>
    <property type="molecule type" value="Genomic_DNA"/>
</dbReference>
<proteinExistence type="predicted"/>
<accession>A0A7C4JJA4</accession>
<sequence>MHVCKDVDAGSWKLHLRIADYSILDFYRECVDEMLNILLSPNPKLRLELLADVIASRKSRISRDKKRYWRISCDKGKHFLLYVDLASIIQKYKLIDYLEVKHAAGLAIVPIVILHNLK</sequence>